<gene>
    <name evidence="6" type="ORF">L0635_04985</name>
</gene>
<dbReference type="PANTHER" id="PTHR41313">
    <property type="entry name" value="ADENINE-SPECIFIC METHYLTRANSFERASE"/>
    <property type="match status" value="1"/>
</dbReference>
<proteinExistence type="inferred from homology"/>
<dbReference type="PROSITE" id="PS51192">
    <property type="entry name" value="HELICASE_ATP_BIND_1"/>
    <property type="match status" value="1"/>
</dbReference>
<dbReference type="InterPro" id="IPR027417">
    <property type="entry name" value="P-loop_NTPase"/>
</dbReference>
<dbReference type="EMBL" id="JAKNQU010000002">
    <property type="protein sequence ID" value="MCZ0926436.1"/>
    <property type="molecule type" value="Genomic_DNA"/>
</dbReference>
<evidence type="ECO:0000256" key="1">
    <source>
        <dbReference type="ARBA" id="ARBA00006594"/>
    </source>
</evidence>
<dbReference type="GO" id="GO:0032259">
    <property type="term" value="P:methylation"/>
    <property type="evidence" value="ECO:0007669"/>
    <property type="project" value="UniProtKB-KW"/>
</dbReference>
<keyword evidence="2" id="KW-0347">Helicase</keyword>
<feature type="domain" description="Helicase C-terminal" evidence="5">
    <location>
        <begin position="1382"/>
        <end position="1555"/>
    </location>
</feature>
<dbReference type="Pfam" id="PF02384">
    <property type="entry name" value="N6_Mtase"/>
    <property type="match status" value="1"/>
</dbReference>
<dbReference type="Gene3D" id="3.40.50.150">
    <property type="entry name" value="Vaccinia Virus protein VP39"/>
    <property type="match status" value="1"/>
</dbReference>
<dbReference type="InterPro" id="IPR052933">
    <property type="entry name" value="DNA_Protect_Modify"/>
</dbReference>
<dbReference type="PANTHER" id="PTHR41313:SF1">
    <property type="entry name" value="DNA METHYLASE ADENINE-SPECIFIC DOMAIN-CONTAINING PROTEIN"/>
    <property type="match status" value="1"/>
</dbReference>
<feature type="region of interest" description="Disordered" evidence="3">
    <location>
        <begin position="67"/>
        <end position="108"/>
    </location>
</feature>
<evidence type="ECO:0000256" key="2">
    <source>
        <dbReference type="ARBA" id="ARBA00022806"/>
    </source>
</evidence>
<feature type="region of interest" description="Disordered" evidence="3">
    <location>
        <begin position="2064"/>
        <end position="2083"/>
    </location>
</feature>
<keyword evidence="6" id="KW-0808">Transferase</keyword>
<comment type="caution">
    <text evidence="6">The sequence shown here is derived from an EMBL/GenBank/DDBJ whole genome shotgun (WGS) entry which is preliminary data.</text>
</comment>
<dbReference type="GO" id="GO:0008168">
    <property type="term" value="F:methyltransferase activity"/>
    <property type="evidence" value="ECO:0007669"/>
    <property type="project" value="UniProtKB-KW"/>
</dbReference>
<name>A0ABT4IRZ9_9GAMM</name>
<dbReference type="RefSeq" id="WP_268901267.1">
    <property type="nucleotide sequence ID" value="NZ_JAKNQT010000001.1"/>
</dbReference>
<dbReference type="Pfam" id="PF00176">
    <property type="entry name" value="SNF2-rel_dom"/>
    <property type="match status" value="1"/>
</dbReference>
<dbReference type="SMART" id="SM00487">
    <property type="entry name" value="DEXDc"/>
    <property type="match status" value="1"/>
</dbReference>
<evidence type="ECO:0000256" key="3">
    <source>
        <dbReference type="SAM" id="MobiDB-lite"/>
    </source>
</evidence>
<dbReference type="InterPro" id="IPR001650">
    <property type="entry name" value="Helicase_C-like"/>
</dbReference>
<dbReference type="Proteomes" id="UP001321125">
    <property type="component" value="Unassembled WGS sequence"/>
</dbReference>
<keyword evidence="6" id="KW-0489">Methyltransferase</keyword>
<keyword evidence="7" id="KW-1185">Reference proteome</keyword>
<dbReference type="InterPro" id="IPR000330">
    <property type="entry name" value="SNF2_N"/>
</dbReference>
<dbReference type="InterPro" id="IPR014001">
    <property type="entry name" value="Helicase_ATP-bd"/>
</dbReference>
<keyword evidence="2" id="KW-0067">ATP-binding</keyword>
<dbReference type="SUPFAM" id="SSF52540">
    <property type="entry name" value="P-loop containing nucleoside triphosphate hydrolases"/>
    <property type="match status" value="2"/>
</dbReference>
<organism evidence="6 7">
    <name type="scientific">Vreelandella janggokensis</name>
    <dbReference type="NCBI Taxonomy" id="370767"/>
    <lineage>
        <taxon>Bacteria</taxon>
        <taxon>Pseudomonadati</taxon>
        <taxon>Pseudomonadota</taxon>
        <taxon>Gammaproteobacteria</taxon>
        <taxon>Oceanospirillales</taxon>
        <taxon>Halomonadaceae</taxon>
        <taxon>Vreelandella</taxon>
    </lineage>
</organism>
<feature type="compositionally biased region" description="Acidic residues" evidence="3">
    <location>
        <begin position="2066"/>
        <end position="2083"/>
    </location>
</feature>
<feature type="compositionally biased region" description="Basic and acidic residues" evidence="3">
    <location>
        <begin position="71"/>
        <end position="80"/>
    </location>
</feature>
<evidence type="ECO:0000259" key="4">
    <source>
        <dbReference type="PROSITE" id="PS51192"/>
    </source>
</evidence>
<evidence type="ECO:0000259" key="5">
    <source>
        <dbReference type="PROSITE" id="PS51194"/>
    </source>
</evidence>
<feature type="domain" description="Helicase ATP-binding" evidence="4">
    <location>
        <begin position="878"/>
        <end position="1123"/>
    </location>
</feature>
<dbReference type="InterPro" id="IPR029063">
    <property type="entry name" value="SAM-dependent_MTases_sf"/>
</dbReference>
<dbReference type="Gene3D" id="3.40.50.300">
    <property type="entry name" value="P-loop containing nucleotide triphosphate hydrolases"/>
    <property type="match status" value="2"/>
</dbReference>
<sequence length="2142" mass="234282">MKIFDDASAGGGAHAMMARLKLVSELGRIRKDLIALPKGLAGMGERLKLVKRANEVRAELKASSLAADPAKAMKHEREAPEPVNSPRRATVGFYSHDGQRTKGQRQKANDAAIDLLSKVQSGELSRDELTDDDRAVLAGYSGNGGALVGADGKKGSAYEYYTPTPIAEGVWDALGTMGFSGGKVLDPAAGTGVFGAAAPRNAAVDAVELDATSGNINDLVNSGPGYSTTIEAFEGVAAATPDESYDAVVTNVPFGTVADRGGNQNLDPKYQKDTLEAYFILRSLDKLKPGGLAAFVVPPRCVSGRGGAEVKLRQRASIKGEFLGAFRLPNSVFGAADADTITDIIFFRKYGRDAAEKIAELQEQSPDTLATANVMWSDFVEGRYFKGEGKRFILGEFVPKDPDKFRDVDRVKNPASIPEVAKMIRRLPGSRVDWEMLEASETQPIVYREGDTITQAGQTLVLKDGDWQALAGTGSDAEGQALLSRFKDAYAAFDTSMSYEDAVTLRQYMRDTSQALDMPGWLTSALSALDKLPDSDARERAWAPGLVGLAVTQVLDENGRGSGTDFLSGYAKLSEAMQQHAAAAKRIKGVDGDLRRGLGELTTHYGRKTGHSALWRGDVQDAPVSQVSAEHGFEGLLYENQSSWVSLEQARTVLGDGFSPFESDDWCVSADGSQICRADDYYIGSYGDFVKRIDAEMAAAPNDNLRAKLQRQKAVASERIDRVDVSRITFNLFSPYVTTEEKAEFLRRFVHPGAVVTFDEKTSEPRVEFDIPGSQLTDQEKLIRRIGAYLKNGTITLGGTKLDQGDAEGIRELRAMINKANEQFNGWARGNKGVVSRLEGQANDPEKLRFAQPEDESPLSIPGMNPELELHGYQNAYVRSRARDFSGINGFDVGLGKTFTSLAVTQYAQSIGVKKKTCFVVPNSVLSNWQAETAKAYASTDDCLYVGLRDGEADPSAYDEDLNRVMENRHRKIFMTMEAFQRIRLRGETIKRYEQYMRSADSSFAESEDRKTDERAKGKAATIVDVLTNKSGSAPYLEDMGIDSLVIDEAHAYKNSATTVDFTGGKYLSLSPASMRGLDAQAKAWAIRGGSGSREDGVITLTATPITNSPLEMYSMMALSVGHDRVNDLFVGTSGADGFMDAVCQIENEDDETIDGESRAINVFKGLNNVEMLRGALRQVATIKNANDVGGQIKVPEAPERAATIQLPEETITRLEEYKEAYRYAADALAERGENRGDAAAFERISGKFGESMELIGHPFNLINKMTMLIADPDLDARVSRYLVAEGQMEAAQALVDKWNAKPPTEQRTRPGPNATADEAVSVKTIRDVSREVVGRQYKMPVKAWIENGAIVLDTVNSSTQDRFEGMADKAEVEVDVSIPPKLAAMIENVQAEAATPRGVDSEGNRIPYAKQIVFCDLLGMHNKIRRLLSRRAGVPSSAIAIVTGQRNNSPEEIMAVQDGFNAPGESNQYRAIIANEKAEVGINLQKGTQAIHHLTIGWTPDSLTQRNGRGVRQGNKTAQVTVYHYDADGTFDTAKRSLVNSKADWIGEMMQPDGGDSLAISGGMSREQMESLIDAVGDADAVTRVQEAIAAKDAERRATSNRERQRINLDTITKQNQFLAENGRATDWVARKMGQFMNAMGQAEKVRSRLSKPKMSESARAKNESILAELEVKERGLQRQIEEAATFYKASYDYQTRTTTRAEGEPPIDVRAVVTTFLDRAKRGENRAPDLIDALRAGRLGYGHVSIEVDETADLVNEWHAEIDMAAQMRSQAVESYAKQAGLAGGMPKGVADAFANGEGVMIADTPVIAECFIVAGGNNYVVSKESLSSYRPSARGYVGGDIDTAPLHALVPVGEVAYPGSAKHDECLAAAAKIEDDEERNGKTVSLYSDACPAVATQRETDISASYPIYHYSLPSPHFPLPIRPEEAEGSTVLSRIYDEQKAVILRWEDMHFVVNNSVEVVREKPPRADALRDYAIAHNLKLSESDIAGHVSPVKALIREGIDEEQFERALTGETGEEIGSNVERYMESAVPWFDFDGEAHSYLPLHLQRKAMLAVASKAVDDAGEEAPEPEPEGDPDDMVMIEGDTRAWKDRIKEYGTRYGSYRRWVRKELAWRVRRQAWKALISDHPRAAQELNLRG</sequence>
<evidence type="ECO:0000313" key="7">
    <source>
        <dbReference type="Proteomes" id="UP001321125"/>
    </source>
</evidence>
<dbReference type="PROSITE" id="PS51194">
    <property type="entry name" value="HELICASE_CTER"/>
    <property type="match status" value="1"/>
</dbReference>
<dbReference type="InterPro" id="IPR003356">
    <property type="entry name" value="DNA_methylase_A-5"/>
</dbReference>
<dbReference type="PRINTS" id="PR00507">
    <property type="entry name" value="N12N6MTFRASE"/>
</dbReference>
<dbReference type="SUPFAM" id="SSF53335">
    <property type="entry name" value="S-adenosyl-L-methionine-dependent methyltransferases"/>
    <property type="match status" value="1"/>
</dbReference>
<protein>
    <submittedName>
        <fullName evidence="6">N-6 DNA methylase</fullName>
    </submittedName>
</protein>
<keyword evidence="2" id="KW-0378">Hydrolase</keyword>
<comment type="similarity">
    <text evidence="1">Belongs to the N(4)/N(6)-methyltransferase family.</text>
</comment>
<reference evidence="6 7" key="1">
    <citation type="submission" date="2022-02" db="EMBL/GenBank/DDBJ databases">
        <title>Study of halophilic communities from a Mexican lake.</title>
        <authorList>
            <person name="Hernandez-Soto L.M."/>
            <person name="Martinez-Abarca F."/>
            <person name="Ramirez-Saad H.C."/>
            <person name="Aguirre-Garrido J.F."/>
        </authorList>
    </citation>
    <scope>NUCLEOTIDE SEQUENCE [LARGE SCALE GENOMIC DNA]</scope>
    <source>
        <strain evidence="6 7">Hjan13</strain>
    </source>
</reference>
<accession>A0ABT4IRZ9</accession>
<keyword evidence="2" id="KW-0547">Nucleotide-binding</keyword>
<evidence type="ECO:0000313" key="6">
    <source>
        <dbReference type="EMBL" id="MCZ0926436.1"/>
    </source>
</evidence>